<dbReference type="AlphaFoldDB" id="A0A7J0DLK5"/>
<keyword evidence="2" id="KW-1185">Reference proteome</keyword>
<comment type="caution">
    <text evidence="1">The sequence shown here is derived from an EMBL/GenBank/DDBJ whole genome shotgun (WGS) entry which is preliminary data.</text>
</comment>
<organism evidence="1 2">
    <name type="scientific">Actinidia rufa</name>
    <dbReference type="NCBI Taxonomy" id="165716"/>
    <lineage>
        <taxon>Eukaryota</taxon>
        <taxon>Viridiplantae</taxon>
        <taxon>Streptophyta</taxon>
        <taxon>Embryophyta</taxon>
        <taxon>Tracheophyta</taxon>
        <taxon>Spermatophyta</taxon>
        <taxon>Magnoliopsida</taxon>
        <taxon>eudicotyledons</taxon>
        <taxon>Gunneridae</taxon>
        <taxon>Pentapetalae</taxon>
        <taxon>asterids</taxon>
        <taxon>Ericales</taxon>
        <taxon>Actinidiaceae</taxon>
        <taxon>Actinidia</taxon>
    </lineage>
</organism>
<accession>A0A7J0DLK5</accession>
<proteinExistence type="predicted"/>
<evidence type="ECO:0000313" key="1">
    <source>
        <dbReference type="EMBL" id="GFS36664.1"/>
    </source>
</evidence>
<name>A0A7J0DLK5_9ERIC</name>
<sequence length="107" mass="11456">MSNAHLGVAPLPPQLAPHIVELDSLKEVVPPPAATDIPSTSTALPTAAPTASDPKIIDVVATLFVHIDVIHKDLIERIGLVHKRVDLIVECQEHDIKAVHDTFLALS</sequence>
<dbReference type="EMBL" id="BJWL01000258">
    <property type="protein sequence ID" value="GFS36664.1"/>
    <property type="molecule type" value="Genomic_DNA"/>
</dbReference>
<evidence type="ECO:0000313" key="2">
    <source>
        <dbReference type="Proteomes" id="UP000585474"/>
    </source>
</evidence>
<reference evidence="2" key="1">
    <citation type="submission" date="2019-07" db="EMBL/GenBank/DDBJ databases">
        <title>De Novo Assembly of kiwifruit Actinidia rufa.</title>
        <authorList>
            <person name="Sugita-Konishi S."/>
            <person name="Sato K."/>
            <person name="Mori E."/>
            <person name="Abe Y."/>
            <person name="Kisaki G."/>
            <person name="Hamano K."/>
            <person name="Suezawa K."/>
            <person name="Otani M."/>
            <person name="Fukuda T."/>
            <person name="Manabe T."/>
            <person name="Gomi K."/>
            <person name="Tabuchi M."/>
            <person name="Akimitsu K."/>
            <person name="Kataoka I."/>
        </authorList>
    </citation>
    <scope>NUCLEOTIDE SEQUENCE [LARGE SCALE GENOMIC DNA]</scope>
    <source>
        <strain evidence="2">cv. Fuchu</strain>
    </source>
</reference>
<gene>
    <name evidence="1" type="ORF">Acr_00g0047350</name>
</gene>
<dbReference type="Proteomes" id="UP000585474">
    <property type="component" value="Unassembled WGS sequence"/>
</dbReference>
<protein>
    <submittedName>
        <fullName evidence="1">Uncharacterized protein</fullName>
    </submittedName>
</protein>